<keyword evidence="1" id="KW-1133">Transmembrane helix</keyword>
<protein>
    <submittedName>
        <fullName evidence="2">Uncharacterized protein</fullName>
    </submittedName>
</protein>
<evidence type="ECO:0000256" key="1">
    <source>
        <dbReference type="SAM" id="Phobius"/>
    </source>
</evidence>
<feature type="transmembrane region" description="Helical" evidence="1">
    <location>
        <begin position="129"/>
        <end position="156"/>
    </location>
</feature>
<feature type="transmembrane region" description="Helical" evidence="1">
    <location>
        <begin position="12"/>
        <end position="35"/>
    </location>
</feature>
<name>A0A1G2THW7_9BACT</name>
<dbReference type="Proteomes" id="UP000177279">
    <property type="component" value="Unassembled WGS sequence"/>
</dbReference>
<dbReference type="AlphaFoldDB" id="A0A1G2THW7"/>
<sequence length="173" mass="19807">MKKQDRWWYRLVQVVFCLFVIISIGIGVASIIASIPELNTYSSGYRLKCADGTLRGNFTGAELNYSNTDIDDDSGRAMARFACSNPTLTSDEFYTAYAKYQAETKIHSFSKNYEIVLERKEYYGTWWDVLIAVVVSIVSIPLITSLVRAVFLYVAFEEPFKENMLVLKKYLAR</sequence>
<gene>
    <name evidence="2" type="ORF">A3D49_02195</name>
</gene>
<comment type="caution">
    <text evidence="2">The sequence shown here is derived from an EMBL/GenBank/DDBJ whole genome shotgun (WGS) entry which is preliminary data.</text>
</comment>
<accession>A0A1G2THW7</accession>
<keyword evidence="1" id="KW-0472">Membrane</keyword>
<dbReference type="EMBL" id="MHVS01000003">
    <property type="protein sequence ID" value="OHA96895.1"/>
    <property type="molecule type" value="Genomic_DNA"/>
</dbReference>
<proteinExistence type="predicted"/>
<organism evidence="2 3">
    <name type="scientific">Candidatus Zambryskibacteria bacterium RIFCSPHIGHO2_02_FULL_43_37</name>
    <dbReference type="NCBI Taxonomy" id="1802749"/>
    <lineage>
        <taxon>Bacteria</taxon>
        <taxon>Candidatus Zambryskiibacteriota</taxon>
    </lineage>
</organism>
<evidence type="ECO:0000313" key="3">
    <source>
        <dbReference type="Proteomes" id="UP000177279"/>
    </source>
</evidence>
<evidence type="ECO:0000313" key="2">
    <source>
        <dbReference type="EMBL" id="OHA96895.1"/>
    </source>
</evidence>
<reference evidence="2 3" key="1">
    <citation type="journal article" date="2016" name="Nat. Commun.">
        <title>Thousands of microbial genomes shed light on interconnected biogeochemical processes in an aquifer system.</title>
        <authorList>
            <person name="Anantharaman K."/>
            <person name="Brown C.T."/>
            <person name="Hug L.A."/>
            <person name="Sharon I."/>
            <person name="Castelle C.J."/>
            <person name="Probst A.J."/>
            <person name="Thomas B.C."/>
            <person name="Singh A."/>
            <person name="Wilkins M.J."/>
            <person name="Karaoz U."/>
            <person name="Brodie E.L."/>
            <person name="Williams K.H."/>
            <person name="Hubbard S.S."/>
            <person name="Banfield J.F."/>
        </authorList>
    </citation>
    <scope>NUCLEOTIDE SEQUENCE [LARGE SCALE GENOMIC DNA]</scope>
</reference>
<keyword evidence="1" id="KW-0812">Transmembrane</keyword>